<keyword evidence="5" id="KW-1185">Reference proteome</keyword>
<dbReference type="Proteomes" id="UP000235786">
    <property type="component" value="Unassembled WGS sequence"/>
</dbReference>
<dbReference type="SUPFAM" id="SSF54928">
    <property type="entry name" value="RNA-binding domain, RBD"/>
    <property type="match status" value="1"/>
</dbReference>
<feature type="compositionally biased region" description="Basic and acidic residues" evidence="2">
    <location>
        <begin position="758"/>
        <end position="771"/>
    </location>
</feature>
<evidence type="ECO:0000259" key="3">
    <source>
        <dbReference type="PROSITE" id="PS50102"/>
    </source>
</evidence>
<feature type="region of interest" description="Disordered" evidence="2">
    <location>
        <begin position="731"/>
        <end position="833"/>
    </location>
</feature>
<feature type="region of interest" description="Disordered" evidence="2">
    <location>
        <begin position="387"/>
        <end position="445"/>
    </location>
</feature>
<gene>
    <name evidence="4" type="ORF">L207DRAFT_639359</name>
</gene>
<sequence>MSHPISNNRALAPIPESSQAHFTPPPISTVPQPASSEASVPSDAMAALGPAGPGGMPATYWWTPDHAVCAFSTQNGRFPKRQLPTDGPWPMQIVRSNMEHDVVKKAQNLAKEFPELARAVTYCEQWHFLYRYWDAVDIWIEGAHFCYWVLHRLATVNKELDEIQFPMIDEFAKEWVFRNEQLVINNPHVKDLTILFDHFDRGNITEMILTEIGFLGCRLDHYRHVLLARVQELRRQASVRGPVGMLGPYPGPIYPPPHHNFPPVHPMIDPQRQGHPSPHLPHQTYNQFVENQRNLAAKFGPRVPPSNMRNENRSMEGARARGWSNDTARNGRGGKGWNNRGGRAYIPATPQSSPPRPTHQAGSAEPIYVLNSQNASPAHLQVGQRAFSESPAGTLEQPRATSTPFGRRASTNDVEARSKFVPEKLSSPEEPRSAKSDNNATPRARISDDARVLEAMEKQDGALFAAPPEQRTSPIFNAEQCAPPMFNAAPEQCASMFNPPLEQRPPMFNALPGQSPYNDVVLQVSVGAGGPIHMYQYSGLPGRLDRSEQNTRTIFLRSSPYELFENHALKELCSQCGEVESISFLTESEQAFVTFVDPSSVRLAIQRLNGIEFGGRQLALNHPRTRDRGDSYSSQRSYASNRNANIPRDSEHSPLFSRRSSFREPYNHVRNLSRTSVDAPHHIRTFSRQSNEAFISPPRGLLSSVSEVLQHNAALNRMGAMQMPLESIENHYGRNPQIRPNENRRDADSMSQASQYNNRKENSPMKSDKPPPKTPSRQNSFSSQGGGQGSKRKNNNNNNNKRAQVSRQDSSTSAPARPTPATTPTKSHTSGILADPVLESTNAAGCKGDDATAPLTTTDLALHSGEKVASDKLKRKQNKKKKQGFKNKNENATLAGPSNSSNASFATESSTDTFEVTSPAETESSMGFTSKSTNTSFSTLPSRKPSVVSTIPSPPLTETPEESDSITMKATSPKAPEADEKSITPKLPQSRVSSKTPDTVVKQRSAPDKAHSKKESVGSIASTTSSSMRKADTKVSKSDGEAESPKAKIKLDDQREFPSLGPVKSPISSIADGKRPAGHVATQRPPIIGSLNERVVSGSAKNPNKPTVPVVAVPRSYMQRQAPQP</sequence>
<feature type="compositionally biased region" description="Low complexity" evidence="2">
    <location>
        <begin position="810"/>
        <end position="825"/>
    </location>
</feature>
<evidence type="ECO:0000256" key="1">
    <source>
        <dbReference type="PROSITE-ProRule" id="PRU00176"/>
    </source>
</evidence>
<dbReference type="CDD" id="cd00590">
    <property type="entry name" value="RRM_SF"/>
    <property type="match status" value="1"/>
</dbReference>
<evidence type="ECO:0000256" key="2">
    <source>
        <dbReference type="SAM" id="MobiDB-lite"/>
    </source>
</evidence>
<dbReference type="AlphaFoldDB" id="A0A2J6R3T9"/>
<accession>A0A2J6R3T9</accession>
<feature type="compositionally biased region" description="Basic and acidic residues" evidence="2">
    <location>
        <begin position="1005"/>
        <end position="1016"/>
    </location>
</feature>
<dbReference type="InterPro" id="IPR000504">
    <property type="entry name" value="RRM_dom"/>
</dbReference>
<feature type="compositionally biased region" description="Basic and acidic residues" evidence="2">
    <location>
        <begin position="310"/>
        <end position="319"/>
    </location>
</feature>
<feature type="region of interest" description="Disordered" evidence="2">
    <location>
        <begin position="1"/>
        <end position="48"/>
    </location>
</feature>
<feature type="compositionally biased region" description="Polar residues" evidence="2">
    <location>
        <begin position="29"/>
        <end position="39"/>
    </location>
</feature>
<feature type="compositionally biased region" description="Basic and acidic residues" evidence="2">
    <location>
        <begin position="1029"/>
        <end position="1056"/>
    </location>
</feature>
<feature type="compositionally biased region" description="Polar residues" evidence="2">
    <location>
        <begin position="399"/>
        <end position="413"/>
    </location>
</feature>
<dbReference type="Gene3D" id="3.30.70.330">
    <property type="match status" value="1"/>
</dbReference>
<organism evidence="4 5">
    <name type="scientific">Hyaloscypha variabilis (strain UAMH 11265 / GT02V1 / F)</name>
    <name type="common">Meliniomyces variabilis</name>
    <dbReference type="NCBI Taxonomy" id="1149755"/>
    <lineage>
        <taxon>Eukaryota</taxon>
        <taxon>Fungi</taxon>
        <taxon>Dikarya</taxon>
        <taxon>Ascomycota</taxon>
        <taxon>Pezizomycotina</taxon>
        <taxon>Leotiomycetes</taxon>
        <taxon>Helotiales</taxon>
        <taxon>Hyaloscyphaceae</taxon>
        <taxon>Hyaloscypha</taxon>
        <taxon>Hyaloscypha variabilis</taxon>
    </lineage>
</organism>
<dbReference type="OrthoDB" id="3941926at2759"/>
<feature type="region of interest" description="Disordered" evidence="2">
    <location>
        <begin position="619"/>
        <end position="659"/>
    </location>
</feature>
<dbReference type="GO" id="GO:0003723">
    <property type="term" value="F:RNA binding"/>
    <property type="evidence" value="ECO:0007669"/>
    <property type="project" value="UniProtKB-UniRule"/>
</dbReference>
<feature type="domain" description="RRM" evidence="3">
    <location>
        <begin position="552"/>
        <end position="625"/>
    </location>
</feature>
<dbReference type="EMBL" id="KZ613956">
    <property type="protein sequence ID" value="PMD33192.1"/>
    <property type="molecule type" value="Genomic_DNA"/>
</dbReference>
<evidence type="ECO:0000313" key="5">
    <source>
        <dbReference type="Proteomes" id="UP000235786"/>
    </source>
</evidence>
<dbReference type="InterPro" id="IPR035979">
    <property type="entry name" value="RBD_domain_sf"/>
</dbReference>
<feature type="region of interest" description="Disordered" evidence="2">
    <location>
        <begin position="298"/>
        <end position="362"/>
    </location>
</feature>
<feature type="compositionally biased region" description="Basic and acidic residues" evidence="2">
    <location>
        <begin position="414"/>
        <end position="435"/>
    </location>
</feature>
<evidence type="ECO:0000313" key="4">
    <source>
        <dbReference type="EMBL" id="PMD33192.1"/>
    </source>
</evidence>
<protein>
    <recommendedName>
        <fullName evidence="3">RRM domain-containing protein</fullName>
    </recommendedName>
</protein>
<feature type="compositionally biased region" description="Low complexity" evidence="2">
    <location>
        <begin position="928"/>
        <end position="939"/>
    </location>
</feature>
<proteinExistence type="predicted"/>
<name>A0A2J6R3T9_HYAVF</name>
<feature type="compositionally biased region" description="Polar residues" evidence="2">
    <location>
        <begin position="896"/>
        <end position="927"/>
    </location>
</feature>
<feature type="compositionally biased region" description="Basic residues" evidence="2">
    <location>
        <begin position="873"/>
        <end position="885"/>
    </location>
</feature>
<feature type="region of interest" description="Disordered" evidence="2">
    <location>
        <begin position="861"/>
        <end position="1089"/>
    </location>
</feature>
<dbReference type="InterPro" id="IPR012677">
    <property type="entry name" value="Nucleotide-bd_a/b_plait_sf"/>
</dbReference>
<dbReference type="PROSITE" id="PS50102">
    <property type="entry name" value="RRM"/>
    <property type="match status" value="1"/>
</dbReference>
<keyword evidence="1" id="KW-0694">RNA-binding</keyword>
<dbReference type="SMART" id="SM00360">
    <property type="entry name" value="RRM"/>
    <property type="match status" value="1"/>
</dbReference>
<dbReference type="Pfam" id="PF00076">
    <property type="entry name" value="RRM_1"/>
    <property type="match status" value="1"/>
</dbReference>
<feature type="compositionally biased region" description="Polar residues" evidence="2">
    <location>
        <begin position="631"/>
        <end position="644"/>
    </location>
</feature>
<reference evidence="4 5" key="1">
    <citation type="submission" date="2016-04" db="EMBL/GenBank/DDBJ databases">
        <title>A degradative enzymes factory behind the ericoid mycorrhizal symbiosis.</title>
        <authorList>
            <consortium name="DOE Joint Genome Institute"/>
            <person name="Martino E."/>
            <person name="Morin E."/>
            <person name="Grelet G."/>
            <person name="Kuo A."/>
            <person name="Kohler A."/>
            <person name="Daghino S."/>
            <person name="Barry K."/>
            <person name="Choi C."/>
            <person name="Cichocki N."/>
            <person name="Clum A."/>
            <person name="Copeland A."/>
            <person name="Hainaut M."/>
            <person name="Haridas S."/>
            <person name="Labutti K."/>
            <person name="Lindquist E."/>
            <person name="Lipzen A."/>
            <person name="Khouja H.-R."/>
            <person name="Murat C."/>
            <person name="Ohm R."/>
            <person name="Olson A."/>
            <person name="Spatafora J."/>
            <person name="Veneault-Fourrey C."/>
            <person name="Henrissat B."/>
            <person name="Grigoriev I."/>
            <person name="Martin F."/>
            <person name="Perotto S."/>
        </authorList>
    </citation>
    <scope>NUCLEOTIDE SEQUENCE [LARGE SCALE GENOMIC DNA]</scope>
    <source>
        <strain evidence="4 5">F</strain>
    </source>
</reference>